<dbReference type="InterPro" id="IPR011009">
    <property type="entry name" value="Kinase-like_dom_sf"/>
</dbReference>
<accession>A0ABM1MRN2</accession>
<dbReference type="InterPro" id="IPR047173">
    <property type="entry name" value="STRAD_A/B-like"/>
</dbReference>
<dbReference type="PROSITE" id="PS50011">
    <property type="entry name" value="PROTEIN_KINASE_DOM"/>
    <property type="match status" value="1"/>
</dbReference>
<evidence type="ECO:0000256" key="1">
    <source>
        <dbReference type="ARBA" id="ARBA00008874"/>
    </source>
</evidence>
<dbReference type="Proteomes" id="UP000695000">
    <property type="component" value="Unplaced"/>
</dbReference>
<dbReference type="Gene3D" id="3.30.200.20">
    <property type="entry name" value="Phosphorylase Kinase, domain 1"/>
    <property type="match status" value="1"/>
</dbReference>
<dbReference type="SUPFAM" id="SSF56112">
    <property type="entry name" value="Protein kinase-like (PK-like)"/>
    <property type="match status" value="1"/>
</dbReference>
<dbReference type="Pfam" id="PF00069">
    <property type="entry name" value="Pkinase"/>
    <property type="match status" value="1"/>
</dbReference>
<protein>
    <submittedName>
        <fullName evidence="4">STE20-related kinase adapter protein alpha isoform X1</fullName>
    </submittedName>
</protein>
<dbReference type="RefSeq" id="XP_017777232.1">
    <property type="nucleotide sequence ID" value="XM_017921743.1"/>
</dbReference>
<keyword evidence="4" id="KW-0418">Kinase</keyword>
<keyword evidence="4" id="KW-0808">Transferase</keyword>
<keyword evidence="3" id="KW-1185">Reference proteome</keyword>
<evidence type="ECO:0000313" key="3">
    <source>
        <dbReference type="Proteomes" id="UP000695000"/>
    </source>
</evidence>
<proteinExistence type="inferred from homology"/>
<dbReference type="PANTHER" id="PTHR48014">
    <property type="entry name" value="SERINE/THREONINE-PROTEIN KINASE FRAY2"/>
    <property type="match status" value="1"/>
</dbReference>
<name>A0ABM1MRN2_NICVS</name>
<feature type="domain" description="Protein kinase" evidence="2">
    <location>
        <begin position="22"/>
        <end position="310"/>
    </location>
</feature>
<evidence type="ECO:0000313" key="4">
    <source>
        <dbReference type="RefSeq" id="XP_017777232.1"/>
    </source>
</evidence>
<reference evidence="4" key="1">
    <citation type="submission" date="2025-08" db="UniProtKB">
        <authorList>
            <consortium name="RefSeq"/>
        </authorList>
    </citation>
    <scope>IDENTIFICATION</scope>
    <source>
        <tissue evidence="4">Whole Larva</tissue>
    </source>
</reference>
<dbReference type="InterPro" id="IPR000719">
    <property type="entry name" value="Prot_kinase_dom"/>
</dbReference>
<evidence type="ECO:0000259" key="2">
    <source>
        <dbReference type="PROSITE" id="PS50011"/>
    </source>
</evidence>
<organism evidence="3 4">
    <name type="scientific">Nicrophorus vespilloides</name>
    <name type="common">Boreal carrion beetle</name>
    <dbReference type="NCBI Taxonomy" id="110193"/>
    <lineage>
        <taxon>Eukaryota</taxon>
        <taxon>Metazoa</taxon>
        <taxon>Ecdysozoa</taxon>
        <taxon>Arthropoda</taxon>
        <taxon>Hexapoda</taxon>
        <taxon>Insecta</taxon>
        <taxon>Pterygota</taxon>
        <taxon>Neoptera</taxon>
        <taxon>Endopterygota</taxon>
        <taxon>Coleoptera</taxon>
        <taxon>Polyphaga</taxon>
        <taxon>Staphyliniformia</taxon>
        <taxon>Silphidae</taxon>
        <taxon>Nicrophorinae</taxon>
        <taxon>Nicrophorus</taxon>
    </lineage>
</organism>
<comment type="similarity">
    <text evidence="1">Belongs to the protein kinase superfamily. STE Ser/Thr protein kinase family. STE20 subfamily.</text>
</comment>
<dbReference type="GeneID" id="108563148"/>
<dbReference type="GO" id="GO:0016301">
    <property type="term" value="F:kinase activity"/>
    <property type="evidence" value="ECO:0007669"/>
    <property type="project" value="UniProtKB-KW"/>
</dbReference>
<dbReference type="PANTHER" id="PTHR48014:SF21">
    <property type="entry name" value="SERINE_THREONINE-PROTEIN KINASE FRAY2"/>
    <property type="match status" value="1"/>
</dbReference>
<dbReference type="Gene3D" id="1.10.510.10">
    <property type="entry name" value="Transferase(Phosphotransferase) domain 1"/>
    <property type="match status" value="1"/>
</dbReference>
<gene>
    <name evidence="4" type="primary">LOC108563148</name>
</gene>
<sequence>MSQFLKRKMLNDYDANNENYKTISILSQCCQGIGTVHLAKHLSSGQMVAIKKFNMDKAKDEINLIEQEIILTRQLKHLNIIKYHIAFVSGPEVCVISPLMGYGSCRDLINTHFNDGLPENAIALITRSVLDALDYIHKRGIIHRAIRASHILISASGLTCLSGFRYSCPIVNNGRWQKQIHSFPASTARNLNWLSPEVLEQNLEGYNERSDIYSFGMLICELANGSEPYSNTSSTLMLTEKVRGCIPPLLDCTTLPDESEMHGDSGLKLSYHRQARRQFSDYLHELSMLCLQRNPYERPTTNYLLTHPFYKLSRRTLQLCELLKPALPLSDKVAYNNDEMECFESLQKITDIDLYSCDWDF</sequence>